<reference evidence="1" key="2">
    <citation type="submission" date="2023-06" db="EMBL/GenBank/DDBJ databases">
        <authorList>
            <person name="Ma L."/>
            <person name="Liu K.-W."/>
            <person name="Li Z."/>
            <person name="Hsiao Y.-Y."/>
            <person name="Qi Y."/>
            <person name="Fu T."/>
            <person name="Tang G."/>
            <person name="Zhang D."/>
            <person name="Sun W.-H."/>
            <person name="Liu D.-K."/>
            <person name="Li Y."/>
            <person name="Chen G.-Z."/>
            <person name="Liu X.-D."/>
            <person name="Liao X.-Y."/>
            <person name="Jiang Y.-T."/>
            <person name="Yu X."/>
            <person name="Hao Y."/>
            <person name="Huang J."/>
            <person name="Zhao X.-W."/>
            <person name="Ke S."/>
            <person name="Chen Y.-Y."/>
            <person name="Wu W.-L."/>
            <person name="Hsu J.-L."/>
            <person name="Lin Y.-F."/>
            <person name="Huang M.-D."/>
            <person name="Li C.-Y."/>
            <person name="Huang L."/>
            <person name="Wang Z.-W."/>
            <person name="Zhao X."/>
            <person name="Zhong W.-Y."/>
            <person name="Peng D.-H."/>
            <person name="Ahmad S."/>
            <person name="Lan S."/>
            <person name="Zhang J.-S."/>
            <person name="Tsai W.-C."/>
            <person name="Van De Peer Y."/>
            <person name="Liu Z.-J."/>
        </authorList>
    </citation>
    <scope>NUCLEOTIDE SEQUENCE</scope>
    <source>
        <strain evidence="1">CP</strain>
        <tissue evidence="1">Leaves</tissue>
    </source>
</reference>
<accession>A0AAV9FDJ2</accession>
<proteinExistence type="predicted"/>
<name>A0AAV9FDJ2_ACOCL</name>
<sequence length="96" mass="10843">MSHRLKKKQCYPWENFTLRGLQHATNNFHNDNKLGEGCFGSVYWGRTSQGTEPIEKLPGGVKHDIVQWATPHVKGGRLRDIVDPRLRAGGGSILYN</sequence>
<dbReference type="InterPro" id="IPR011009">
    <property type="entry name" value="Kinase-like_dom_sf"/>
</dbReference>
<evidence type="ECO:0000313" key="2">
    <source>
        <dbReference type="Proteomes" id="UP001180020"/>
    </source>
</evidence>
<comment type="caution">
    <text evidence="1">The sequence shown here is derived from an EMBL/GenBank/DDBJ whole genome shotgun (WGS) entry which is preliminary data.</text>
</comment>
<protein>
    <submittedName>
        <fullName evidence="1">PTI1-like tyrosine-protein kinase</fullName>
    </submittedName>
</protein>
<dbReference type="Gene3D" id="3.30.200.20">
    <property type="entry name" value="Phosphorylase Kinase, domain 1"/>
    <property type="match status" value="1"/>
</dbReference>
<dbReference type="PANTHER" id="PTHR46146">
    <property type="entry name" value="SERINE/THREONINE-PROTEIN KINASE-LIKE PROTEIN CCR4"/>
    <property type="match status" value="1"/>
</dbReference>
<organism evidence="1 2">
    <name type="scientific">Acorus calamus</name>
    <name type="common">Sweet flag</name>
    <dbReference type="NCBI Taxonomy" id="4465"/>
    <lineage>
        <taxon>Eukaryota</taxon>
        <taxon>Viridiplantae</taxon>
        <taxon>Streptophyta</taxon>
        <taxon>Embryophyta</taxon>
        <taxon>Tracheophyta</taxon>
        <taxon>Spermatophyta</taxon>
        <taxon>Magnoliopsida</taxon>
        <taxon>Liliopsida</taxon>
        <taxon>Acoraceae</taxon>
        <taxon>Acorus</taxon>
    </lineage>
</organism>
<keyword evidence="1" id="KW-0418">Kinase</keyword>
<dbReference type="PANTHER" id="PTHR46146:SF3">
    <property type="entry name" value="SERINE_THREONINE-PROTEIN KINASE-LIKE PROTEIN CCR3-RELATED"/>
    <property type="match status" value="1"/>
</dbReference>
<dbReference type="EMBL" id="JAUJYO010000003">
    <property type="protein sequence ID" value="KAK1322403.1"/>
    <property type="molecule type" value="Genomic_DNA"/>
</dbReference>
<reference evidence="1" key="1">
    <citation type="journal article" date="2023" name="Nat. Commun.">
        <title>Diploid and tetraploid genomes of Acorus and the evolution of monocots.</title>
        <authorList>
            <person name="Ma L."/>
            <person name="Liu K.W."/>
            <person name="Li Z."/>
            <person name="Hsiao Y.Y."/>
            <person name="Qi Y."/>
            <person name="Fu T."/>
            <person name="Tang G.D."/>
            <person name="Zhang D."/>
            <person name="Sun W.H."/>
            <person name="Liu D.K."/>
            <person name="Li Y."/>
            <person name="Chen G.Z."/>
            <person name="Liu X.D."/>
            <person name="Liao X.Y."/>
            <person name="Jiang Y.T."/>
            <person name="Yu X."/>
            <person name="Hao Y."/>
            <person name="Huang J."/>
            <person name="Zhao X.W."/>
            <person name="Ke S."/>
            <person name="Chen Y.Y."/>
            <person name="Wu W.L."/>
            <person name="Hsu J.L."/>
            <person name="Lin Y.F."/>
            <person name="Huang M.D."/>
            <person name="Li C.Y."/>
            <person name="Huang L."/>
            <person name="Wang Z.W."/>
            <person name="Zhao X."/>
            <person name="Zhong W.Y."/>
            <person name="Peng D.H."/>
            <person name="Ahmad S."/>
            <person name="Lan S."/>
            <person name="Zhang J.S."/>
            <person name="Tsai W.C."/>
            <person name="Van de Peer Y."/>
            <person name="Liu Z.J."/>
        </authorList>
    </citation>
    <scope>NUCLEOTIDE SEQUENCE</scope>
    <source>
        <strain evidence="1">CP</strain>
    </source>
</reference>
<dbReference type="AlphaFoldDB" id="A0AAV9FDJ2"/>
<dbReference type="Proteomes" id="UP001180020">
    <property type="component" value="Unassembled WGS sequence"/>
</dbReference>
<dbReference type="SUPFAM" id="SSF56112">
    <property type="entry name" value="Protein kinase-like (PK-like)"/>
    <property type="match status" value="1"/>
</dbReference>
<gene>
    <name evidence="1" type="ORF">QJS10_CPA03g02109</name>
</gene>
<dbReference type="GO" id="GO:0016301">
    <property type="term" value="F:kinase activity"/>
    <property type="evidence" value="ECO:0007669"/>
    <property type="project" value="UniProtKB-KW"/>
</dbReference>
<keyword evidence="1" id="KW-0808">Transferase</keyword>
<keyword evidence="2" id="KW-1185">Reference proteome</keyword>
<evidence type="ECO:0000313" key="1">
    <source>
        <dbReference type="EMBL" id="KAK1322403.1"/>
    </source>
</evidence>